<dbReference type="Proteomes" id="UP000692954">
    <property type="component" value="Unassembled WGS sequence"/>
</dbReference>
<dbReference type="AlphaFoldDB" id="A0A8S1RJR6"/>
<gene>
    <name evidence="1" type="ORF">PSON_ATCC_30995.1.T1770095</name>
</gene>
<reference evidence="1" key="1">
    <citation type="submission" date="2021-01" db="EMBL/GenBank/DDBJ databases">
        <authorList>
            <consortium name="Genoscope - CEA"/>
            <person name="William W."/>
        </authorList>
    </citation>
    <scope>NUCLEOTIDE SEQUENCE</scope>
</reference>
<evidence type="ECO:0000313" key="1">
    <source>
        <dbReference type="EMBL" id="CAD8127553.1"/>
    </source>
</evidence>
<keyword evidence="2" id="KW-1185">Reference proteome</keyword>
<name>A0A8S1RJR6_9CILI</name>
<protein>
    <submittedName>
        <fullName evidence="1">Uncharacterized protein</fullName>
    </submittedName>
</protein>
<accession>A0A8S1RJR6</accession>
<sequence>MSINDVPKGGLNSSKLVPLKCSCPPDCKCSDKNPSYWKHKPCQELTYITDKGDIICKNHLTKCKGYFIKDASFECDQKKPNTCYQYKSISQFLMAIAQGLQAAEFSLQVEDLIVFSTSLNTEVVKRWNS</sequence>
<dbReference type="EMBL" id="CAJJDN010000177">
    <property type="protein sequence ID" value="CAD8127553.1"/>
    <property type="molecule type" value="Genomic_DNA"/>
</dbReference>
<comment type="caution">
    <text evidence="1">The sequence shown here is derived from an EMBL/GenBank/DDBJ whole genome shotgun (WGS) entry which is preliminary data.</text>
</comment>
<proteinExistence type="predicted"/>
<organism evidence="1 2">
    <name type="scientific">Paramecium sonneborni</name>
    <dbReference type="NCBI Taxonomy" id="65129"/>
    <lineage>
        <taxon>Eukaryota</taxon>
        <taxon>Sar</taxon>
        <taxon>Alveolata</taxon>
        <taxon>Ciliophora</taxon>
        <taxon>Intramacronucleata</taxon>
        <taxon>Oligohymenophorea</taxon>
        <taxon>Peniculida</taxon>
        <taxon>Parameciidae</taxon>
        <taxon>Paramecium</taxon>
    </lineage>
</organism>
<dbReference type="OrthoDB" id="307250at2759"/>
<evidence type="ECO:0000313" key="2">
    <source>
        <dbReference type="Proteomes" id="UP000692954"/>
    </source>
</evidence>